<feature type="domain" description="IRF tryptophan pentad repeat" evidence="8">
    <location>
        <begin position="505"/>
        <end position="611"/>
    </location>
</feature>
<evidence type="ECO:0000256" key="3">
    <source>
        <dbReference type="ARBA" id="ARBA00023125"/>
    </source>
</evidence>
<name>A0AAD1WRC7_PELCU</name>
<dbReference type="EMBL" id="OW240921">
    <property type="protein sequence ID" value="CAH2318963.1"/>
    <property type="molecule type" value="Genomic_DNA"/>
</dbReference>
<dbReference type="Pfam" id="PF10401">
    <property type="entry name" value="IRF-3"/>
    <property type="match status" value="3"/>
</dbReference>
<feature type="domain" description="IRF tryptophan pentad repeat" evidence="8">
    <location>
        <begin position="32"/>
        <end position="138"/>
    </location>
</feature>
<keyword evidence="2" id="KW-0805">Transcription regulation</keyword>
<dbReference type="PANTHER" id="PTHR11949">
    <property type="entry name" value="INTERFERON REGULATORY FACTOR"/>
    <property type="match status" value="1"/>
</dbReference>
<dbReference type="SUPFAM" id="SSF46785">
    <property type="entry name" value="Winged helix' DNA-binding domain"/>
    <property type="match status" value="2"/>
</dbReference>
<dbReference type="InterPro" id="IPR036390">
    <property type="entry name" value="WH_DNA-bd_sf"/>
</dbReference>
<keyword evidence="5" id="KW-0804">Transcription</keyword>
<keyword evidence="3" id="KW-0238">DNA-binding</keyword>
<organism evidence="9 10">
    <name type="scientific">Pelobates cultripes</name>
    <name type="common">Western spadefoot toad</name>
    <dbReference type="NCBI Taxonomy" id="61616"/>
    <lineage>
        <taxon>Eukaryota</taxon>
        <taxon>Metazoa</taxon>
        <taxon>Chordata</taxon>
        <taxon>Craniata</taxon>
        <taxon>Vertebrata</taxon>
        <taxon>Euteleostomi</taxon>
        <taxon>Amphibia</taxon>
        <taxon>Batrachia</taxon>
        <taxon>Anura</taxon>
        <taxon>Pelobatoidea</taxon>
        <taxon>Pelobatidae</taxon>
        <taxon>Pelobates</taxon>
    </lineage>
</organism>
<dbReference type="PANTHER" id="PTHR11949:SF1">
    <property type="entry name" value="INTERFERON REGULATORY FACTOR 3"/>
    <property type="match status" value="1"/>
</dbReference>
<dbReference type="GO" id="GO:0005634">
    <property type="term" value="C:nucleus"/>
    <property type="evidence" value="ECO:0007669"/>
    <property type="project" value="UniProtKB-SubCell"/>
</dbReference>
<dbReference type="GO" id="GO:0045944">
    <property type="term" value="P:positive regulation of transcription by RNA polymerase II"/>
    <property type="evidence" value="ECO:0007669"/>
    <property type="project" value="UniProtKB-ARBA"/>
</dbReference>
<keyword evidence="6" id="KW-0539">Nucleus</keyword>
<accession>A0AAD1WRC7</accession>
<dbReference type="InterPro" id="IPR017855">
    <property type="entry name" value="SMAD-like_dom_sf"/>
</dbReference>
<dbReference type="GO" id="GO:0002376">
    <property type="term" value="P:immune system process"/>
    <property type="evidence" value="ECO:0007669"/>
    <property type="project" value="TreeGrafter"/>
</dbReference>
<evidence type="ECO:0000313" key="9">
    <source>
        <dbReference type="EMBL" id="CAH2318963.1"/>
    </source>
</evidence>
<dbReference type="SMART" id="SM00348">
    <property type="entry name" value="IRF"/>
    <property type="match status" value="2"/>
</dbReference>
<evidence type="ECO:0000256" key="6">
    <source>
        <dbReference type="ARBA" id="ARBA00023242"/>
    </source>
</evidence>
<evidence type="ECO:0000256" key="4">
    <source>
        <dbReference type="ARBA" id="ARBA00023159"/>
    </source>
</evidence>
<comment type="subcellular location">
    <subcellularLocation>
        <location evidence="1">Nucleus</location>
    </subcellularLocation>
</comment>
<evidence type="ECO:0000313" key="10">
    <source>
        <dbReference type="Proteomes" id="UP001295444"/>
    </source>
</evidence>
<gene>
    <name evidence="9" type="ORF">PECUL_23A057375</name>
</gene>
<dbReference type="InterPro" id="IPR036388">
    <property type="entry name" value="WH-like_DNA-bd_sf"/>
</dbReference>
<dbReference type="Gene3D" id="2.60.200.10">
    <property type="match status" value="3"/>
</dbReference>
<dbReference type="InterPro" id="IPR001346">
    <property type="entry name" value="Interferon_reg_fact_DNA-bd_dom"/>
</dbReference>
<dbReference type="SMART" id="SM01243">
    <property type="entry name" value="IRF-3"/>
    <property type="match status" value="3"/>
</dbReference>
<dbReference type="Gene3D" id="1.10.10.10">
    <property type="entry name" value="Winged helix-like DNA-binding domain superfamily/Winged helix DNA-binding domain"/>
    <property type="match status" value="2"/>
</dbReference>
<evidence type="ECO:0000256" key="2">
    <source>
        <dbReference type="ARBA" id="ARBA00023015"/>
    </source>
</evidence>
<keyword evidence="10" id="KW-1185">Reference proteome</keyword>
<feature type="compositionally biased region" description="Polar residues" evidence="7">
    <location>
        <begin position="1"/>
        <end position="14"/>
    </location>
</feature>
<dbReference type="SUPFAM" id="SSF49879">
    <property type="entry name" value="SMAD/FHA domain"/>
    <property type="match status" value="3"/>
</dbReference>
<protein>
    <submittedName>
        <fullName evidence="9">Interferon regulatory factor 3</fullName>
    </submittedName>
</protein>
<reference evidence="9" key="1">
    <citation type="submission" date="2022-03" db="EMBL/GenBank/DDBJ databases">
        <authorList>
            <person name="Alioto T."/>
            <person name="Alioto T."/>
            <person name="Gomez Garrido J."/>
        </authorList>
    </citation>
    <scope>NUCLEOTIDE SEQUENCE</scope>
</reference>
<evidence type="ECO:0000256" key="5">
    <source>
        <dbReference type="ARBA" id="ARBA00023163"/>
    </source>
</evidence>
<dbReference type="Pfam" id="PF00605">
    <property type="entry name" value="IRF"/>
    <property type="match status" value="2"/>
</dbReference>
<dbReference type="PRINTS" id="PR00267">
    <property type="entry name" value="INTFRNREGFCT"/>
</dbReference>
<evidence type="ECO:0000256" key="1">
    <source>
        <dbReference type="ARBA" id="ARBA00004123"/>
    </source>
</evidence>
<evidence type="ECO:0000256" key="7">
    <source>
        <dbReference type="SAM" id="MobiDB-lite"/>
    </source>
</evidence>
<proteinExistence type="predicted"/>
<dbReference type="PROSITE" id="PS51507">
    <property type="entry name" value="IRF_2"/>
    <property type="match status" value="2"/>
</dbReference>
<keyword evidence="4" id="KW-0010">Activator</keyword>
<feature type="region of interest" description="Disordered" evidence="7">
    <location>
        <begin position="1"/>
        <end position="27"/>
    </location>
</feature>
<dbReference type="InterPro" id="IPR019471">
    <property type="entry name" value="Interferon_reg_factor-3"/>
</dbReference>
<dbReference type="Proteomes" id="UP001295444">
    <property type="component" value="Chromosome 10"/>
</dbReference>
<dbReference type="CDD" id="cd00103">
    <property type="entry name" value="IRF"/>
    <property type="match status" value="2"/>
</dbReference>
<dbReference type="FunFam" id="1.10.10.10:FF:000041">
    <property type="entry name" value="Interferon regulatory factor 4"/>
    <property type="match status" value="1"/>
</dbReference>
<dbReference type="InterPro" id="IPR008984">
    <property type="entry name" value="SMAD_FHA_dom_sf"/>
</dbReference>
<dbReference type="GO" id="GO:0000981">
    <property type="term" value="F:DNA-binding transcription factor activity, RNA polymerase II-specific"/>
    <property type="evidence" value="ECO:0007669"/>
    <property type="project" value="TreeGrafter"/>
</dbReference>
<sequence>MKLSIAQDTSVTRTEAQEEKSMSDNIQMGSQKPRIIPWLIEQIDSQTYPGLVWLNAERTQFRIPWKHGLRQDRCEEDVKIFEAWAIASRSYDPSKDTPNPAVWKRNVRSALNRKADIRVIADNSTSSTEPHKIYEILSGHKAEGAEEHYLNDSVSPCSDQTGFSSPQSAVGSVNRTLSEHVMQMQISCSEGDLYRSAEELENAILNEGLDYTPPAQENWYSGISSPELYTGVTSPVYHNLSPYTTTEPQTDTRVQEVQELQPQTPQQSNLSLLFPNKTFETQFDVKIYYRGILIKNTIVKNPHGFCITSRQTPNLANYLEDVTLPIPSQVNDQGVASKINELLANLEHGTLIEVRDGSICGRRHGKCRSYWSMSETPTTWEPNQIDKNDYSVLYTMQQFVTELIDFIQGRKKKSPEYSIWICLGELWPDNRPWKKKFIMVQITPVVMQMLHELSYHNGATSLDSEEVNLQISGSLSFSNWVSETNQPTKGDRGDCPLFPGMATPKPRIIPWLIEQVGRPEYPGLVWLNSKRTRFQIPWKHGRRQDWTREDIKIFEAWAVASGIYNPSRDRADPKKWKRNLRSALIQKEGIRMVESHSSDSANPRKIYEISNAAYGNDAASEQSLVSGFNPQFQQLNLGNPPCNVYNSTVAQLPPGNSVNLELSQGEAALVQEFENVQQITPVDFIPNAFGPYVPHIPAQEPESVDQILYGMLTNNTLETQYDVKIYYRGTLVKNTLVKNPRGFCITSRQQTNPANYLEDVILPIPHNVLDSEVASSITKLLENLEDGTLVEERDGSVCGKRQGKCKSYWTLTQFPNANCPNEISKSDYTVFFTMQEFIRELIQFTEGTRRESPQYTIWICLGQQWPHNRQWKENLIMVEVTSMSMKMLHELSYAGGATSLRSDELKLEISKSLSISSSVDMLSVLKELEEMMDSDDAEPINLNDVDPQCQQLSLGNLPSNVHNTTVVQHPTGNPLEPSQGEGALAQELENVQQNITADIIPNAFEPYVPDIPAQEPENVDPILYGMLTNNALETQYDVNVYYRGTLVKNTLVKNPRGFCITSRQQTNPENYLEDVILPIPYNVADSGVASSITELLESLEDGTLVETRDESICGKRQGKCKSYWSLTEFPNTSRPNEISKSGYTVFYTMQQFIRELIQFTEGTRRESPQYTIWICLGQKWPHDRPWKENFIMVKVTSVSMKMLHELSYCGGASSLRSDEFSLEISKSLSISCPGDLLSLLKEWEGRMKSK</sequence>
<dbReference type="AlphaFoldDB" id="A0AAD1WRC7"/>
<evidence type="ECO:0000259" key="8">
    <source>
        <dbReference type="PROSITE" id="PS51507"/>
    </source>
</evidence>
<dbReference type="GO" id="GO:0000978">
    <property type="term" value="F:RNA polymerase II cis-regulatory region sequence-specific DNA binding"/>
    <property type="evidence" value="ECO:0007669"/>
    <property type="project" value="TreeGrafter"/>
</dbReference>